<comment type="similarity">
    <text evidence="2">Belongs to the ABC transporter superfamily.</text>
</comment>
<dbReference type="Gene3D" id="3.40.50.300">
    <property type="entry name" value="P-loop containing nucleotide triphosphate hydrolases"/>
    <property type="match status" value="1"/>
</dbReference>
<proteinExistence type="inferred from homology"/>
<dbReference type="SUPFAM" id="SSF52540">
    <property type="entry name" value="P-loop containing nucleoside triphosphate hydrolases"/>
    <property type="match status" value="1"/>
</dbReference>
<evidence type="ECO:0000313" key="8">
    <source>
        <dbReference type="EMBL" id="ANP28593.1"/>
    </source>
</evidence>
<dbReference type="KEGG" id="dva:DAD186_20430"/>
<dbReference type="InterPro" id="IPR017871">
    <property type="entry name" value="ABC_transporter-like_CS"/>
</dbReference>
<feature type="domain" description="ABC transporter" evidence="7">
    <location>
        <begin position="8"/>
        <end position="239"/>
    </location>
</feature>
<dbReference type="InterPro" id="IPR003439">
    <property type="entry name" value="ABC_transporter-like_ATP-bd"/>
</dbReference>
<dbReference type="GO" id="GO:0005886">
    <property type="term" value="C:plasma membrane"/>
    <property type="evidence" value="ECO:0007669"/>
    <property type="project" value="UniProtKB-SubCell"/>
</dbReference>
<dbReference type="EMBL" id="CP012117">
    <property type="protein sequence ID" value="ANP28593.1"/>
    <property type="molecule type" value="Genomic_DNA"/>
</dbReference>
<evidence type="ECO:0000313" key="9">
    <source>
        <dbReference type="Proteomes" id="UP000092596"/>
    </source>
</evidence>
<sequence length="315" mass="33504">MTTTHDSITVSNLTRTYAGAKKKKAFTAVDGISFHVREGEVYGLLGTNGAGKTSTLEILEGLAPATSGSLSVLGMHPTKDRAKVRAHTGTMLQSGGLPTQLTVAETIRMWAGTCSNPMAPDQALAAVDLTHRAKVKVGSLSGGEQRRLDLACALVGQPSILFLDEPTTGLDPESRRGVWALLEDLKARGVTMILTTHYLEEAERLCDRIGIMHRGNIVLEGSLRDIIATEASVISFKVGEKPDATGASAELSLPALAGTNVTRTGNTYEVRTDELQDDALAVLQWAKSEGLSLTDFSATPASLETVFMRVAGEQR</sequence>
<keyword evidence="6" id="KW-0046">Antibiotic resistance</keyword>
<evidence type="ECO:0000259" key="7">
    <source>
        <dbReference type="PROSITE" id="PS50893"/>
    </source>
</evidence>
<evidence type="ECO:0000256" key="6">
    <source>
        <dbReference type="ARBA" id="ARBA00023251"/>
    </source>
</evidence>
<dbReference type="Proteomes" id="UP000092596">
    <property type="component" value="Chromosome"/>
</dbReference>
<dbReference type="Pfam" id="PF00005">
    <property type="entry name" value="ABC_tran"/>
    <property type="match status" value="1"/>
</dbReference>
<dbReference type="PANTHER" id="PTHR42711:SF5">
    <property type="entry name" value="ABC TRANSPORTER ATP-BINDING PROTEIN NATA"/>
    <property type="match status" value="1"/>
</dbReference>
<dbReference type="GO" id="GO:0016887">
    <property type="term" value="F:ATP hydrolysis activity"/>
    <property type="evidence" value="ECO:0007669"/>
    <property type="project" value="InterPro"/>
</dbReference>
<dbReference type="SMART" id="SM00382">
    <property type="entry name" value="AAA"/>
    <property type="match status" value="1"/>
</dbReference>
<name>A0A1B0ZKZ1_9MICO</name>
<dbReference type="InterPro" id="IPR003593">
    <property type="entry name" value="AAA+_ATPase"/>
</dbReference>
<dbReference type="PROSITE" id="PS00211">
    <property type="entry name" value="ABC_TRANSPORTER_1"/>
    <property type="match status" value="1"/>
</dbReference>
<protein>
    <recommendedName>
        <fullName evidence="7">ABC transporter domain-containing protein</fullName>
    </recommendedName>
</protein>
<dbReference type="PANTHER" id="PTHR42711">
    <property type="entry name" value="ABC TRANSPORTER ATP-BINDING PROTEIN"/>
    <property type="match status" value="1"/>
</dbReference>
<evidence type="ECO:0000256" key="4">
    <source>
        <dbReference type="ARBA" id="ARBA00022741"/>
    </source>
</evidence>
<accession>A0A1B0ZKZ1</accession>
<gene>
    <name evidence="8" type="ORF">DAD186_20430</name>
</gene>
<dbReference type="GO" id="GO:0005524">
    <property type="term" value="F:ATP binding"/>
    <property type="evidence" value="ECO:0007669"/>
    <property type="project" value="UniProtKB-KW"/>
</dbReference>
<evidence type="ECO:0000256" key="5">
    <source>
        <dbReference type="ARBA" id="ARBA00022840"/>
    </source>
</evidence>
<dbReference type="GO" id="GO:0046677">
    <property type="term" value="P:response to antibiotic"/>
    <property type="evidence" value="ECO:0007669"/>
    <property type="project" value="UniProtKB-KW"/>
</dbReference>
<reference evidence="8 9" key="1">
    <citation type="submission" date="2015-06" db="EMBL/GenBank/DDBJ databases">
        <title>Investigation of pathophysiology for high-risk pregnancy and development of treatment modality based on it.</title>
        <authorList>
            <person name="Kim B.-C."/>
            <person name="Lim S."/>
        </authorList>
    </citation>
    <scope>NUCLEOTIDE SEQUENCE [LARGE SCALE GENOMIC DNA]</scope>
    <source>
        <strain evidence="8 9">AD1-86</strain>
    </source>
</reference>
<organism evidence="8 9">
    <name type="scientific">Dermabacter vaginalis</name>
    <dbReference type="NCBI Taxonomy" id="1630135"/>
    <lineage>
        <taxon>Bacteria</taxon>
        <taxon>Bacillati</taxon>
        <taxon>Actinomycetota</taxon>
        <taxon>Actinomycetes</taxon>
        <taxon>Micrococcales</taxon>
        <taxon>Dermabacteraceae</taxon>
        <taxon>Dermabacter</taxon>
    </lineage>
</organism>
<dbReference type="PROSITE" id="PS50893">
    <property type="entry name" value="ABC_TRANSPORTER_2"/>
    <property type="match status" value="1"/>
</dbReference>
<dbReference type="InterPro" id="IPR050763">
    <property type="entry name" value="ABC_transporter_ATP-binding"/>
</dbReference>
<evidence type="ECO:0000256" key="2">
    <source>
        <dbReference type="ARBA" id="ARBA00005417"/>
    </source>
</evidence>
<evidence type="ECO:0000256" key="3">
    <source>
        <dbReference type="ARBA" id="ARBA00022448"/>
    </source>
</evidence>
<keyword evidence="3" id="KW-0813">Transport</keyword>
<keyword evidence="4" id="KW-0547">Nucleotide-binding</keyword>
<dbReference type="RefSeq" id="WP_065248553.1">
    <property type="nucleotide sequence ID" value="NZ_CP012117.1"/>
</dbReference>
<evidence type="ECO:0000256" key="1">
    <source>
        <dbReference type="ARBA" id="ARBA00004202"/>
    </source>
</evidence>
<dbReference type="InterPro" id="IPR027417">
    <property type="entry name" value="P-loop_NTPase"/>
</dbReference>
<dbReference type="CDD" id="cd03230">
    <property type="entry name" value="ABC_DR_subfamily_A"/>
    <property type="match status" value="1"/>
</dbReference>
<keyword evidence="5" id="KW-0067">ATP-binding</keyword>
<comment type="subcellular location">
    <subcellularLocation>
        <location evidence="1">Cell membrane</location>
        <topology evidence="1">Peripheral membrane protein</topology>
    </subcellularLocation>
</comment>
<dbReference type="AlphaFoldDB" id="A0A1B0ZKZ1"/>
<dbReference type="PATRIC" id="fig|1630135.4.peg.2043"/>
<dbReference type="STRING" id="1630135.DAD186_20430"/>